<feature type="region of interest" description="Disordered" evidence="1">
    <location>
        <begin position="48"/>
        <end position="68"/>
    </location>
</feature>
<accession>A0A9D2S9I9</accession>
<dbReference type="AlphaFoldDB" id="A0A9D2S9I9"/>
<gene>
    <name evidence="2" type="ORF">IAA37_08560</name>
</gene>
<dbReference type="EMBL" id="DWXN01000012">
    <property type="protein sequence ID" value="HJB75702.1"/>
    <property type="molecule type" value="Genomic_DNA"/>
</dbReference>
<comment type="caution">
    <text evidence="2">The sequence shown here is derived from an EMBL/GenBank/DDBJ whole genome shotgun (WGS) entry which is preliminary data.</text>
</comment>
<protein>
    <submittedName>
        <fullName evidence="2">Uncharacterized protein</fullName>
    </submittedName>
</protein>
<organism evidence="2 3">
    <name type="scientific">Candidatus Eubacterium faecale</name>
    <dbReference type="NCBI Taxonomy" id="2838568"/>
    <lineage>
        <taxon>Bacteria</taxon>
        <taxon>Bacillati</taxon>
        <taxon>Bacillota</taxon>
        <taxon>Clostridia</taxon>
        <taxon>Eubacteriales</taxon>
        <taxon>Eubacteriaceae</taxon>
        <taxon>Eubacterium</taxon>
    </lineage>
</organism>
<dbReference type="Proteomes" id="UP000823877">
    <property type="component" value="Unassembled WGS sequence"/>
</dbReference>
<reference evidence="2" key="1">
    <citation type="journal article" date="2021" name="PeerJ">
        <title>Extensive microbial diversity within the chicken gut microbiome revealed by metagenomics and culture.</title>
        <authorList>
            <person name="Gilroy R."/>
            <person name="Ravi A."/>
            <person name="Getino M."/>
            <person name="Pursley I."/>
            <person name="Horton D.L."/>
            <person name="Alikhan N.F."/>
            <person name="Baker D."/>
            <person name="Gharbi K."/>
            <person name="Hall N."/>
            <person name="Watson M."/>
            <person name="Adriaenssens E.M."/>
            <person name="Foster-Nyarko E."/>
            <person name="Jarju S."/>
            <person name="Secka A."/>
            <person name="Antonio M."/>
            <person name="Oren A."/>
            <person name="Chaudhuri R.R."/>
            <person name="La Ragione R."/>
            <person name="Hildebrand F."/>
            <person name="Pallen M.J."/>
        </authorList>
    </citation>
    <scope>NUCLEOTIDE SEQUENCE</scope>
    <source>
        <strain evidence="2">CHK188-16595</strain>
    </source>
</reference>
<reference evidence="2" key="2">
    <citation type="submission" date="2021-04" db="EMBL/GenBank/DDBJ databases">
        <authorList>
            <person name="Gilroy R."/>
        </authorList>
    </citation>
    <scope>NUCLEOTIDE SEQUENCE</scope>
    <source>
        <strain evidence="2">CHK188-16595</strain>
    </source>
</reference>
<sequence length="68" mass="7585">MKLKEISVKKIITGVKEHWNTPPEVSPKQPRHTGLLFGNSFASSSLADCKKKQDTDRYPASLGRSDKT</sequence>
<name>A0A9D2S9I9_9FIRM</name>
<evidence type="ECO:0000313" key="3">
    <source>
        <dbReference type="Proteomes" id="UP000823877"/>
    </source>
</evidence>
<evidence type="ECO:0000256" key="1">
    <source>
        <dbReference type="SAM" id="MobiDB-lite"/>
    </source>
</evidence>
<evidence type="ECO:0000313" key="2">
    <source>
        <dbReference type="EMBL" id="HJB75702.1"/>
    </source>
</evidence>
<proteinExistence type="predicted"/>
<feature type="compositionally biased region" description="Basic and acidic residues" evidence="1">
    <location>
        <begin position="48"/>
        <end position="57"/>
    </location>
</feature>